<protein>
    <submittedName>
        <fullName evidence="1">Uncharacterized protein</fullName>
    </submittedName>
</protein>
<accession>A0ABC8THZ4</accession>
<organism evidence="1 2">
    <name type="scientific">Ilex paraguariensis</name>
    <name type="common">yerba mate</name>
    <dbReference type="NCBI Taxonomy" id="185542"/>
    <lineage>
        <taxon>Eukaryota</taxon>
        <taxon>Viridiplantae</taxon>
        <taxon>Streptophyta</taxon>
        <taxon>Embryophyta</taxon>
        <taxon>Tracheophyta</taxon>
        <taxon>Spermatophyta</taxon>
        <taxon>Magnoliopsida</taxon>
        <taxon>eudicotyledons</taxon>
        <taxon>Gunneridae</taxon>
        <taxon>Pentapetalae</taxon>
        <taxon>asterids</taxon>
        <taxon>campanulids</taxon>
        <taxon>Aquifoliales</taxon>
        <taxon>Aquifoliaceae</taxon>
        <taxon>Ilex</taxon>
    </lineage>
</organism>
<proteinExistence type="predicted"/>
<keyword evidence="2" id="KW-1185">Reference proteome</keyword>
<sequence length="126" mass="14704">MVLPTNLHVVASNVKKISWDKMQRRHEKGLCFYCDERFTLGHKCWTSHLLLIKNIHEEGKGFLEEDHLWTKDDMQTDVISEISLHALSRWNALRAMRIVGHIFKKPVLVIIDSGSTHNFINDKVIE</sequence>
<dbReference type="AlphaFoldDB" id="A0ABC8THZ4"/>
<gene>
    <name evidence="1" type="ORF">ILEXP_LOCUS38426</name>
</gene>
<evidence type="ECO:0000313" key="1">
    <source>
        <dbReference type="EMBL" id="CAK9168996.1"/>
    </source>
</evidence>
<dbReference type="Proteomes" id="UP001642360">
    <property type="component" value="Unassembled WGS sequence"/>
</dbReference>
<reference evidence="1 2" key="1">
    <citation type="submission" date="2024-02" db="EMBL/GenBank/DDBJ databases">
        <authorList>
            <person name="Vignale AGUSTIN F."/>
            <person name="Sosa J E."/>
            <person name="Modenutti C."/>
        </authorList>
    </citation>
    <scope>NUCLEOTIDE SEQUENCE [LARGE SCALE GENOMIC DNA]</scope>
</reference>
<comment type="caution">
    <text evidence="1">The sequence shown here is derived from an EMBL/GenBank/DDBJ whole genome shotgun (WGS) entry which is preliminary data.</text>
</comment>
<dbReference type="EMBL" id="CAUOFW020005203">
    <property type="protein sequence ID" value="CAK9168996.1"/>
    <property type="molecule type" value="Genomic_DNA"/>
</dbReference>
<name>A0ABC8THZ4_9AQUA</name>
<evidence type="ECO:0000313" key="2">
    <source>
        <dbReference type="Proteomes" id="UP001642360"/>
    </source>
</evidence>